<sequence>MHNQLKDIDSKELDLPETVFVRDVESKVFQSIVWHCLTKVKDIEPLEGNLFDSLLGREILEGVKGIHVEQDQKKHSVNIRVELNISYGISIPEKAEEIHMKLLEDITKLTGLHVGSIHIIFKNLIMPKLKKEQKLEDLLQERVKTAKPAADSDYYDESF</sequence>
<accession>A0ABX8V5Y1</accession>
<comment type="similarity">
    <text evidence="1">Belongs to the asp23 family.</text>
</comment>
<organism evidence="2 3">
    <name type="scientific">Candidatus Rhabdochlamydia oedothoracis</name>
    <dbReference type="NCBI Taxonomy" id="2720720"/>
    <lineage>
        <taxon>Bacteria</taxon>
        <taxon>Pseudomonadati</taxon>
        <taxon>Chlamydiota</taxon>
        <taxon>Chlamydiia</taxon>
        <taxon>Parachlamydiales</taxon>
        <taxon>Candidatus Rhabdochlamydiaceae</taxon>
        <taxon>Candidatus Rhabdochlamydia</taxon>
    </lineage>
</organism>
<dbReference type="Pfam" id="PF03780">
    <property type="entry name" value="Asp23"/>
    <property type="match status" value="1"/>
</dbReference>
<dbReference type="RefSeq" id="WP_215217538.1">
    <property type="nucleotide sequence ID" value="NZ_CP075587.1"/>
</dbReference>
<dbReference type="Proteomes" id="UP000826014">
    <property type="component" value="Chromosome"/>
</dbReference>
<keyword evidence="3" id="KW-1185">Reference proteome</keyword>
<dbReference type="InterPro" id="IPR005531">
    <property type="entry name" value="Asp23"/>
</dbReference>
<dbReference type="PANTHER" id="PTHR34297:SF1">
    <property type="entry name" value="ASP23_GLS24 FAMILY ENVELOPE STRESS RESPONSE PROTEIN"/>
    <property type="match status" value="1"/>
</dbReference>
<evidence type="ECO:0000313" key="2">
    <source>
        <dbReference type="EMBL" id="QYF48443.1"/>
    </source>
</evidence>
<dbReference type="PANTHER" id="PTHR34297">
    <property type="entry name" value="HYPOTHETICAL CYTOSOLIC PROTEIN-RELATED"/>
    <property type="match status" value="1"/>
</dbReference>
<proteinExistence type="inferred from homology"/>
<evidence type="ECO:0000256" key="1">
    <source>
        <dbReference type="ARBA" id="ARBA00005721"/>
    </source>
</evidence>
<evidence type="ECO:0000313" key="3">
    <source>
        <dbReference type="Proteomes" id="UP000826014"/>
    </source>
</evidence>
<reference evidence="2 3" key="1">
    <citation type="journal article" date="2022" name="bioRxiv">
        <title>Ecology and evolution of chlamydial symbionts of arthropods.</title>
        <authorList>
            <person name="Halter T."/>
            <person name="Koestlbacher S."/>
            <person name="Collingro A."/>
            <person name="Sixt B.S."/>
            <person name="Toenshoff E.R."/>
            <person name="Hendrickx F."/>
            <person name="Kostanjsek R."/>
            <person name="Horn M."/>
        </authorList>
    </citation>
    <scope>NUCLEOTIDE SEQUENCE [LARGE SCALE GENOMIC DNA]</scope>
    <source>
        <strain evidence="2">W744xW776</strain>
    </source>
</reference>
<dbReference type="EMBL" id="CP075587">
    <property type="protein sequence ID" value="QYF48443.1"/>
    <property type="molecule type" value="Genomic_DNA"/>
</dbReference>
<name>A0ABX8V5Y1_9BACT</name>
<protein>
    <submittedName>
        <fullName evidence="2">Asp23 family</fullName>
    </submittedName>
</protein>
<gene>
    <name evidence="2" type="ORF">RHABOEDO_000604</name>
</gene>